<accession>A0A5N6P6X3</accession>
<name>A0A5N6P6X3_9ASTR</name>
<gene>
    <name evidence="1" type="ORF">E3N88_12910</name>
</gene>
<organism evidence="1 2">
    <name type="scientific">Mikania micrantha</name>
    <name type="common">bitter vine</name>
    <dbReference type="NCBI Taxonomy" id="192012"/>
    <lineage>
        <taxon>Eukaryota</taxon>
        <taxon>Viridiplantae</taxon>
        <taxon>Streptophyta</taxon>
        <taxon>Embryophyta</taxon>
        <taxon>Tracheophyta</taxon>
        <taxon>Spermatophyta</taxon>
        <taxon>Magnoliopsida</taxon>
        <taxon>eudicotyledons</taxon>
        <taxon>Gunneridae</taxon>
        <taxon>Pentapetalae</taxon>
        <taxon>asterids</taxon>
        <taxon>campanulids</taxon>
        <taxon>Asterales</taxon>
        <taxon>Asteraceae</taxon>
        <taxon>Asteroideae</taxon>
        <taxon>Heliantheae alliance</taxon>
        <taxon>Eupatorieae</taxon>
        <taxon>Mikania</taxon>
    </lineage>
</organism>
<sequence>MKLDLLGSAETHRGTRWTYNWAFAVREAQAGEFEFSKKTSRYATTDHLQPSREALGSPPTNSILHISTRRLHQQVLELLTINLRPHPTDLKTTKVVLCPILLKTLTRHTCKPFRLHASPPPPISRNFDVICMLFDDLLTDLMIL</sequence>
<dbReference type="AlphaFoldDB" id="A0A5N6P6X3"/>
<protein>
    <submittedName>
        <fullName evidence="1">Uncharacterized protein</fullName>
    </submittedName>
</protein>
<comment type="caution">
    <text evidence="1">The sequence shown here is derived from an EMBL/GenBank/DDBJ whole genome shotgun (WGS) entry which is preliminary data.</text>
</comment>
<evidence type="ECO:0000313" key="1">
    <source>
        <dbReference type="EMBL" id="KAD5961437.1"/>
    </source>
</evidence>
<proteinExistence type="predicted"/>
<dbReference type="Proteomes" id="UP000326396">
    <property type="component" value="Linkage Group LG14"/>
</dbReference>
<evidence type="ECO:0000313" key="2">
    <source>
        <dbReference type="Proteomes" id="UP000326396"/>
    </source>
</evidence>
<reference evidence="1 2" key="1">
    <citation type="submission" date="2019-05" db="EMBL/GenBank/DDBJ databases">
        <title>Mikania micrantha, genome provides insights into the molecular mechanism of rapid growth.</title>
        <authorList>
            <person name="Liu B."/>
        </authorList>
    </citation>
    <scope>NUCLEOTIDE SEQUENCE [LARGE SCALE GENOMIC DNA]</scope>
    <source>
        <strain evidence="1">NLD-2019</strain>
        <tissue evidence="1">Leaf</tissue>
    </source>
</reference>
<dbReference type="EMBL" id="SZYD01000006">
    <property type="protein sequence ID" value="KAD5961437.1"/>
    <property type="molecule type" value="Genomic_DNA"/>
</dbReference>
<keyword evidence="2" id="KW-1185">Reference proteome</keyword>